<dbReference type="Proteomes" id="UP001172082">
    <property type="component" value="Unassembled WGS sequence"/>
</dbReference>
<name>A0ABT8KVT4_9BACT</name>
<gene>
    <name evidence="1" type="ORF">QQ008_20250</name>
</gene>
<dbReference type="RefSeq" id="WP_346753756.1">
    <property type="nucleotide sequence ID" value="NZ_JAUJEA010000008.1"/>
</dbReference>
<evidence type="ECO:0000313" key="2">
    <source>
        <dbReference type="Proteomes" id="UP001172082"/>
    </source>
</evidence>
<proteinExistence type="predicted"/>
<keyword evidence="2" id="KW-1185">Reference proteome</keyword>
<evidence type="ECO:0000313" key="1">
    <source>
        <dbReference type="EMBL" id="MDN5203733.1"/>
    </source>
</evidence>
<dbReference type="EMBL" id="JAUJEA010000008">
    <property type="protein sequence ID" value="MDN5203733.1"/>
    <property type="molecule type" value="Genomic_DNA"/>
</dbReference>
<accession>A0ABT8KVT4</accession>
<organism evidence="1 2">
    <name type="scientific">Splendidivirga corallicola</name>
    <dbReference type="NCBI Taxonomy" id="3051826"/>
    <lineage>
        <taxon>Bacteria</taxon>
        <taxon>Pseudomonadati</taxon>
        <taxon>Bacteroidota</taxon>
        <taxon>Cytophagia</taxon>
        <taxon>Cytophagales</taxon>
        <taxon>Splendidivirgaceae</taxon>
        <taxon>Splendidivirga</taxon>
    </lineage>
</organism>
<protein>
    <submittedName>
        <fullName evidence="1">Uncharacterized protein</fullName>
    </submittedName>
</protein>
<comment type="caution">
    <text evidence="1">The sequence shown here is derived from an EMBL/GenBank/DDBJ whole genome shotgun (WGS) entry which is preliminary data.</text>
</comment>
<reference evidence="1" key="1">
    <citation type="submission" date="2023-06" db="EMBL/GenBank/DDBJ databases">
        <title>Genomic of Parafulvivirga corallium.</title>
        <authorList>
            <person name="Wang G."/>
        </authorList>
    </citation>
    <scope>NUCLEOTIDE SEQUENCE</scope>
    <source>
        <strain evidence="1">BMA10</strain>
    </source>
</reference>
<sequence length="73" mass="8454">MSSFVDEQSGVKFGFDLDFFNDIKFEDSQVYFEVDVPSDIPSNNLYTLEFETQNGYKYVPDTDCANSKVFIQQ</sequence>